<sequence length="196" mass="21343">MTSTDAGYEVLAHREQPVNKVFRLVSDDVRMPDGAVATRDYLGHTGAVAAVCVDPDGRVLLLRQYRHPVGRTMWELPAGLTDEPGEKPVDAARRELAEEADLTADRWDLLLDLHTTPGCSDELIHVYLARDVAEVPAAERHQRVAEEAGLTTSWVPLDDAVRMVLAGEITNATCVAGVLAAARGRDTGWADLRPVD</sequence>
<gene>
    <name evidence="3" type="ORF">Aru02nite_28800</name>
</gene>
<dbReference type="RefSeq" id="WP_203657990.1">
    <property type="nucleotide sequence ID" value="NZ_BAAAZM010000028.1"/>
</dbReference>
<keyword evidence="1 3" id="KW-0378">Hydrolase</keyword>
<dbReference type="CDD" id="cd24158">
    <property type="entry name" value="NUDIX_ADPRase_Rv1700"/>
    <property type="match status" value="1"/>
</dbReference>
<dbReference type="Proteomes" id="UP000612808">
    <property type="component" value="Unassembled WGS sequence"/>
</dbReference>
<evidence type="ECO:0000256" key="1">
    <source>
        <dbReference type="ARBA" id="ARBA00022801"/>
    </source>
</evidence>
<dbReference type="PROSITE" id="PS51462">
    <property type="entry name" value="NUDIX"/>
    <property type="match status" value="1"/>
</dbReference>
<dbReference type="EMBL" id="BOMB01000016">
    <property type="protein sequence ID" value="GID11991.1"/>
    <property type="molecule type" value="Genomic_DNA"/>
</dbReference>
<feature type="domain" description="Nudix hydrolase" evidence="2">
    <location>
        <begin position="43"/>
        <end position="177"/>
    </location>
</feature>
<reference evidence="3" key="1">
    <citation type="submission" date="2021-01" db="EMBL/GenBank/DDBJ databases">
        <title>Whole genome shotgun sequence of Actinocatenispora rupis NBRC 107355.</title>
        <authorList>
            <person name="Komaki H."/>
            <person name="Tamura T."/>
        </authorList>
    </citation>
    <scope>NUCLEOTIDE SEQUENCE</scope>
    <source>
        <strain evidence="3">NBRC 107355</strain>
    </source>
</reference>
<dbReference type="PANTHER" id="PTHR11839:SF31">
    <property type="entry name" value="ADP-RIBOSE PYROPHOSPHATASE"/>
    <property type="match status" value="1"/>
</dbReference>
<name>A0A8J3NAD5_9ACTN</name>
<dbReference type="GO" id="GO:0005829">
    <property type="term" value="C:cytosol"/>
    <property type="evidence" value="ECO:0007669"/>
    <property type="project" value="TreeGrafter"/>
</dbReference>
<proteinExistence type="predicted"/>
<dbReference type="GO" id="GO:0006753">
    <property type="term" value="P:nucleoside phosphate metabolic process"/>
    <property type="evidence" value="ECO:0007669"/>
    <property type="project" value="TreeGrafter"/>
</dbReference>
<dbReference type="GO" id="GO:0019693">
    <property type="term" value="P:ribose phosphate metabolic process"/>
    <property type="evidence" value="ECO:0007669"/>
    <property type="project" value="TreeGrafter"/>
</dbReference>
<evidence type="ECO:0000313" key="3">
    <source>
        <dbReference type="EMBL" id="GID11991.1"/>
    </source>
</evidence>
<organism evidence="3 4">
    <name type="scientific">Actinocatenispora rupis</name>
    <dbReference type="NCBI Taxonomy" id="519421"/>
    <lineage>
        <taxon>Bacteria</taxon>
        <taxon>Bacillati</taxon>
        <taxon>Actinomycetota</taxon>
        <taxon>Actinomycetes</taxon>
        <taxon>Micromonosporales</taxon>
        <taxon>Micromonosporaceae</taxon>
        <taxon>Actinocatenispora</taxon>
    </lineage>
</organism>
<dbReference type="SUPFAM" id="SSF55811">
    <property type="entry name" value="Nudix"/>
    <property type="match status" value="1"/>
</dbReference>
<dbReference type="Pfam" id="PF00293">
    <property type="entry name" value="NUDIX"/>
    <property type="match status" value="1"/>
</dbReference>
<accession>A0A8J3NAD5</accession>
<keyword evidence="4" id="KW-1185">Reference proteome</keyword>
<dbReference type="AlphaFoldDB" id="A0A8J3NAD5"/>
<dbReference type="GO" id="GO:0016787">
    <property type="term" value="F:hydrolase activity"/>
    <property type="evidence" value="ECO:0007669"/>
    <property type="project" value="UniProtKB-KW"/>
</dbReference>
<evidence type="ECO:0000259" key="2">
    <source>
        <dbReference type="PROSITE" id="PS51462"/>
    </source>
</evidence>
<dbReference type="InterPro" id="IPR015797">
    <property type="entry name" value="NUDIX_hydrolase-like_dom_sf"/>
</dbReference>
<comment type="caution">
    <text evidence="3">The sequence shown here is derived from an EMBL/GenBank/DDBJ whole genome shotgun (WGS) entry which is preliminary data.</text>
</comment>
<dbReference type="Gene3D" id="3.90.79.10">
    <property type="entry name" value="Nucleoside Triphosphate Pyrophosphohydrolase"/>
    <property type="match status" value="1"/>
</dbReference>
<protein>
    <submittedName>
        <fullName evidence="3">NUDIX hydrolase</fullName>
    </submittedName>
</protein>
<dbReference type="PANTHER" id="PTHR11839">
    <property type="entry name" value="UDP/ADP-SUGAR PYROPHOSPHATASE"/>
    <property type="match status" value="1"/>
</dbReference>
<evidence type="ECO:0000313" key="4">
    <source>
        <dbReference type="Proteomes" id="UP000612808"/>
    </source>
</evidence>
<dbReference type="InterPro" id="IPR000086">
    <property type="entry name" value="NUDIX_hydrolase_dom"/>
</dbReference>